<keyword evidence="4" id="KW-1185">Reference proteome</keyword>
<sequence length="284" mass="31721">MKVYLLLLLALCLGTQPVLSQVRDTVAPAKIYRVKPLLSLPVTAAGFYFSQKKLADFREKPSLTQADLDRLDPNDVPGIDRWGLRQNPAKAESYAKISDVFFITGQLAPFTLFAWKKYRDEWEDITIMYLEAQMLQGMFYGYAPFGPASIDRLRPRAYYEETEFSLRTNGNTQNSAFSGHVSTTATGWYFYAKIITDHNPDLTGGQKALIYTAATVPGAVTGLLRVKALKHFPTDSAIGLGVGAFSGIMVPEFHRWWEKRHRTRAMLTPLYGNGAAGAAFTLVF</sequence>
<dbReference type="AlphaFoldDB" id="A0A923T6V0"/>
<accession>A0A923T6V0</accession>
<gene>
    <name evidence="3" type="ORF">H9S92_02205</name>
</gene>
<dbReference type="InterPro" id="IPR000326">
    <property type="entry name" value="PAP2/HPO"/>
</dbReference>
<evidence type="ECO:0000313" key="4">
    <source>
        <dbReference type="Proteomes" id="UP000650081"/>
    </source>
</evidence>
<evidence type="ECO:0000313" key="3">
    <source>
        <dbReference type="EMBL" id="MBC6992966.1"/>
    </source>
</evidence>
<dbReference type="Gene3D" id="1.20.144.10">
    <property type="entry name" value="Phosphatidic acid phosphatase type 2/haloperoxidase"/>
    <property type="match status" value="1"/>
</dbReference>
<dbReference type="RefSeq" id="WP_187465096.1">
    <property type="nucleotide sequence ID" value="NZ_JACSIT010000042.1"/>
</dbReference>
<reference evidence="3" key="1">
    <citation type="submission" date="2020-08" db="EMBL/GenBank/DDBJ databases">
        <title>Lewinella bacteria from marine environments.</title>
        <authorList>
            <person name="Zhong Y."/>
        </authorList>
    </citation>
    <scope>NUCLEOTIDE SEQUENCE</scope>
    <source>
        <strain evidence="3">KCTC 42187</strain>
    </source>
</reference>
<name>A0A923T6V0_9BACT</name>
<dbReference type="Pfam" id="PF01569">
    <property type="entry name" value="PAP2"/>
    <property type="match status" value="1"/>
</dbReference>
<protein>
    <submittedName>
        <fullName evidence="3">Phosphatase PAP2 family protein</fullName>
    </submittedName>
</protein>
<evidence type="ECO:0000256" key="1">
    <source>
        <dbReference type="SAM" id="SignalP"/>
    </source>
</evidence>
<evidence type="ECO:0000259" key="2">
    <source>
        <dbReference type="Pfam" id="PF01569"/>
    </source>
</evidence>
<feature type="domain" description="Phosphatidic acid phosphatase type 2/haloperoxidase" evidence="2">
    <location>
        <begin position="148"/>
        <end position="256"/>
    </location>
</feature>
<organism evidence="3 4">
    <name type="scientific">Neolewinella lacunae</name>
    <dbReference type="NCBI Taxonomy" id="1517758"/>
    <lineage>
        <taxon>Bacteria</taxon>
        <taxon>Pseudomonadati</taxon>
        <taxon>Bacteroidota</taxon>
        <taxon>Saprospiria</taxon>
        <taxon>Saprospirales</taxon>
        <taxon>Lewinellaceae</taxon>
        <taxon>Neolewinella</taxon>
    </lineage>
</organism>
<proteinExistence type="predicted"/>
<dbReference type="CDD" id="cd01610">
    <property type="entry name" value="PAP2_like"/>
    <property type="match status" value="1"/>
</dbReference>
<feature type="signal peptide" evidence="1">
    <location>
        <begin position="1"/>
        <end position="20"/>
    </location>
</feature>
<dbReference type="Proteomes" id="UP000650081">
    <property type="component" value="Unassembled WGS sequence"/>
</dbReference>
<feature type="chain" id="PRO_5037045207" evidence="1">
    <location>
        <begin position="21"/>
        <end position="284"/>
    </location>
</feature>
<dbReference type="SUPFAM" id="SSF48317">
    <property type="entry name" value="Acid phosphatase/Vanadium-dependent haloperoxidase"/>
    <property type="match status" value="1"/>
</dbReference>
<dbReference type="InterPro" id="IPR036938">
    <property type="entry name" value="PAP2/HPO_sf"/>
</dbReference>
<keyword evidence="1" id="KW-0732">Signal</keyword>
<comment type="caution">
    <text evidence="3">The sequence shown here is derived from an EMBL/GenBank/DDBJ whole genome shotgun (WGS) entry which is preliminary data.</text>
</comment>
<dbReference type="EMBL" id="JACSIT010000042">
    <property type="protein sequence ID" value="MBC6992966.1"/>
    <property type="molecule type" value="Genomic_DNA"/>
</dbReference>